<proteinExistence type="predicted"/>
<dbReference type="InterPro" id="IPR003409">
    <property type="entry name" value="MORN"/>
</dbReference>
<protein>
    <recommendedName>
        <fullName evidence="4">MORN repeat-containing protein</fullName>
    </recommendedName>
</protein>
<evidence type="ECO:0000256" key="1">
    <source>
        <dbReference type="ARBA" id="ARBA00022737"/>
    </source>
</evidence>
<reference evidence="2" key="2">
    <citation type="submission" date="2023-05" db="EMBL/GenBank/DDBJ databases">
        <authorList>
            <person name="Schelkunov M.I."/>
        </authorList>
    </citation>
    <scope>NUCLEOTIDE SEQUENCE</scope>
    <source>
        <strain evidence="2">Hsosn_3</strain>
        <tissue evidence="2">Leaf</tissue>
    </source>
</reference>
<comment type="caution">
    <text evidence="2">The sequence shown here is derived from an EMBL/GenBank/DDBJ whole genome shotgun (WGS) entry which is preliminary data.</text>
</comment>
<dbReference type="SMART" id="SM00698">
    <property type="entry name" value="MORN"/>
    <property type="match status" value="7"/>
</dbReference>
<accession>A0AAD8JEI4</accession>
<dbReference type="PANTHER" id="PTHR43215:SF14">
    <property type="entry name" value="RADIAL SPOKE HEAD 1 HOMOLOG"/>
    <property type="match status" value="1"/>
</dbReference>
<dbReference type="PANTHER" id="PTHR43215">
    <property type="entry name" value="RADIAL SPOKE HEAD 1 HOMOLOG"/>
    <property type="match status" value="1"/>
</dbReference>
<dbReference type="Pfam" id="PF02493">
    <property type="entry name" value="MORN"/>
    <property type="match status" value="6"/>
</dbReference>
<keyword evidence="3" id="KW-1185">Reference proteome</keyword>
<evidence type="ECO:0000313" key="2">
    <source>
        <dbReference type="EMBL" id="KAK1402246.1"/>
    </source>
</evidence>
<keyword evidence="1" id="KW-0677">Repeat</keyword>
<dbReference type="EMBL" id="JAUIZM010000001">
    <property type="protein sequence ID" value="KAK1402246.1"/>
    <property type="molecule type" value="Genomic_DNA"/>
</dbReference>
<dbReference type="GO" id="GO:0005829">
    <property type="term" value="C:cytosol"/>
    <property type="evidence" value="ECO:0007669"/>
    <property type="project" value="TreeGrafter"/>
</dbReference>
<gene>
    <name evidence="2" type="ORF">POM88_001851</name>
</gene>
<dbReference type="Proteomes" id="UP001237642">
    <property type="component" value="Unassembled WGS sequence"/>
</dbReference>
<dbReference type="Gene3D" id="2.20.110.10">
    <property type="entry name" value="Histone H3 K4-specific methyltransferase SET7/9 N-terminal domain"/>
    <property type="match status" value="2"/>
</dbReference>
<evidence type="ECO:0000313" key="3">
    <source>
        <dbReference type="Proteomes" id="UP001237642"/>
    </source>
</evidence>
<organism evidence="2 3">
    <name type="scientific">Heracleum sosnowskyi</name>
    <dbReference type="NCBI Taxonomy" id="360622"/>
    <lineage>
        <taxon>Eukaryota</taxon>
        <taxon>Viridiplantae</taxon>
        <taxon>Streptophyta</taxon>
        <taxon>Embryophyta</taxon>
        <taxon>Tracheophyta</taxon>
        <taxon>Spermatophyta</taxon>
        <taxon>Magnoliopsida</taxon>
        <taxon>eudicotyledons</taxon>
        <taxon>Gunneridae</taxon>
        <taxon>Pentapetalae</taxon>
        <taxon>asterids</taxon>
        <taxon>campanulids</taxon>
        <taxon>Apiales</taxon>
        <taxon>Apiaceae</taxon>
        <taxon>Apioideae</taxon>
        <taxon>apioid superclade</taxon>
        <taxon>Tordylieae</taxon>
        <taxon>Tordyliinae</taxon>
        <taxon>Heracleum</taxon>
    </lineage>
</organism>
<sequence>MLRILKISVSSVIIKSIKGSFALSSTFIDSNKSVNDWKKVLWPSGASFEANGSNDEQDKFYMAGGEHPALSGDEIQTQAEDSGSIAYERDFDQRKDFKYLQTLDTCGGSSTSFDIFSIPIIFLSESWNVFVVTANIVQSDSYKSQCRSKIKKCDIASIFTIMEGIRRGEEKFTWRGMVVLPLGEVYEGDFREMLPHGRGKCTHPDGTVYEGEWNHGNMSGKGKISGPTGAVYEGDFFCGSRDGIGTFTEPDGSVYKGSWKMNTRHGTGEMKYPNSEVYEGSWKADMFEGSGTYVWSNGITYIGTWKAGEMCGRGVLINLVKKWNNEVGFGRYKYGNYYFGTWTDGITDWRGKLYRASSTHSSLARWGSFESHTDKGEVPVPISLEKCFIRSHYVASCNASCPSSSCNSDDVQIELLNDCS</sequence>
<dbReference type="SUPFAM" id="SSF82185">
    <property type="entry name" value="Histone H3 K4-specific methyltransferase SET7/9 N-terminal domain"/>
    <property type="match status" value="2"/>
</dbReference>
<evidence type="ECO:0008006" key="4">
    <source>
        <dbReference type="Google" id="ProtNLM"/>
    </source>
</evidence>
<dbReference type="GO" id="GO:0016020">
    <property type="term" value="C:membrane"/>
    <property type="evidence" value="ECO:0007669"/>
    <property type="project" value="UniProtKB-ARBA"/>
</dbReference>
<name>A0AAD8JEI4_9APIA</name>
<reference evidence="2" key="1">
    <citation type="submission" date="2023-02" db="EMBL/GenBank/DDBJ databases">
        <title>Genome of toxic invasive species Heracleum sosnowskyi carries increased number of genes despite the absence of recent whole-genome duplications.</title>
        <authorList>
            <person name="Schelkunov M."/>
            <person name="Shtratnikova V."/>
            <person name="Makarenko M."/>
            <person name="Klepikova A."/>
            <person name="Omelchenko D."/>
            <person name="Novikova G."/>
            <person name="Obukhova E."/>
            <person name="Bogdanov V."/>
            <person name="Penin A."/>
            <person name="Logacheva M."/>
        </authorList>
    </citation>
    <scope>NUCLEOTIDE SEQUENCE</scope>
    <source>
        <strain evidence="2">Hsosn_3</strain>
        <tissue evidence="2">Leaf</tissue>
    </source>
</reference>
<dbReference type="AlphaFoldDB" id="A0AAD8JEI4"/>